<keyword evidence="5 9" id="KW-0812">Transmembrane</keyword>
<name>A0AAW9DKX3_ACIAO</name>
<dbReference type="PANTHER" id="PTHR21716:SF53">
    <property type="entry name" value="PERMEASE PERM-RELATED"/>
    <property type="match status" value="1"/>
</dbReference>
<feature type="compositionally biased region" description="Polar residues" evidence="8">
    <location>
        <begin position="134"/>
        <end position="156"/>
    </location>
</feature>
<evidence type="ECO:0000256" key="6">
    <source>
        <dbReference type="ARBA" id="ARBA00022989"/>
    </source>
</evidence>
<comment type="subcellular location">
    <subcellularLocation>
        <location evidence="1">Cell membrane</location>
        <topology evidence="1">Multi-pass membrane protein</topology>
    </subcellularLocation>
</comment>
<feature type="transmembrane region" description="Helical" evidence="9">
    <location>
        <begin position="47"/>
        <end position="66"/>
    </location>
</feature>
<feature type="transmembrane region" description="Helical" evidence="9">
    <location>
        <begin position="346"/>
        <end position="371"/>
    </location>
</feature>
<protein>
    <submittedName>
        <fullName evidence="10">AI-2E family transporter</fullName>
    </submittedName>
</protein>
<evidence type="ECO:0000313" key="10">
    <source>
        <dbReference type="EMBL" id="MDX5929288.1"/>
    </source>
</evidence>
<dbReference type="Proteomes" id="UP001279553">
    <property type="component" value="Unassembled WGS sequence"/>
</dbReference>
<feature type="region of interest" description="Disordered" evidence="8">
    <location>
        <begin position="134"/>
        <end position="174"/>
    </location>
</feature>
<dbReference type="EMBL" id="JAWXYB010000001">
    <property type="protein sequence ID" value="MDX5929288.1"/>
    <property type="molecule type" value="Genomic_DNA"/>
</dbReference>
<organism evidence="10 11">
    <name type="scientific">Acidiphilium acidophilum</name>
    <name type="common">Thiobacillus acidophilus</name>
    <dbReference type="NCBI Taxonomy" id="76588"/>
    <lineage>
        <taxon>Bacteria</taxon>
        <taxon>Pseudomonadati</taxon>
        <taxon>Pseudomonadota</taxon>
        <taxon>Alphaproteobacteria</taxon>
        <taxon>Acetobacterales</taxon>
        <taxon>Acidocellaceae</taxon>
        <taxon>Acidiphilium</taxon>
    </lineage>
</organism>
<evidence type="ECO:0000256" key="9">
    <source>
        <dbReference type="SAM" id="Phobius"/>
    </source>
</evidence>
<keyword evidence="3" id="KW-0813">Transport</keyword>
<keyword evidence="6 9" id="KW-1133">Transmembrane helix</keyword>
<feature type="transmembrane region" description="Helical" evidence="9">
    <location>
        <begin position="188"/>
        <end position="207"/>
    </location>
</feature>
<dbReference type="AlphaFoldDB" id="A0AAW9DKX3"/>
<dbReference type="GO" id="GO:0005886">
    <property type="term" value="C:plasma membrane"/>
    <property type="evidence" value="ECO:0007669"/>
    <property type="project" value="UniProtKB-SubCell"/>
</dbReference>
<comment type="similarity">
    <text evidence="2">Belongs to the autoinducer-2 exporter (AI-2E) (TC 2.A.86) family.</text>
</comment>
<feature type="transmembrane region" description="Helical" evidence="9">
    <location>
        <begin position="242"/>
        <end position="264"/>
    </location>
</feature>
<feature type="transmembrane region" description="Helical" evidence="9">
    <location>
        <begin position="78"/>
        <end position="99"/>
    </location>
</feature>
<evidence type="ECO:0000256" key="7">
    <source>
        <dbReference type="ARBA" id="ARBA00023136"/>
    </source>
</evidence>
<proteinExistence type="inferred from homology"/>
<keyword evidence="4" id="KW-1003">Cell membrane</keyword>
<evidence type="ECO:0000256" key="4">
    <source>
        <dbReference type="ARBA" id="ARBA00022475"/>
    </source>
</evidence>
<evidence type="ECO:0000256" key="2">
    <source>
        <dbReference type="ARBA" id="ARBA00009773"/>
    </source>
</evidence>
<gene>
    <name evidence="10" type="ORF">SIL87_00705</name>
</gene>
<keyword evidence="7 9" id="KW-0472">Membrane</keyword>
<feature type="transmembrane region" description="Helical" evidence="9">
    <location>
        <begin position="307"/>
        <end position="326"/>
    </location>
</feature>
<feature type="compositionally biased region" description="Low complexity" evidence="8">
    <location>
        <begin position="163"/>
        <end position="174"/>
    </location>
</feature>
<dbReference type="PANTHER" id="PTHR21716">
    <property type="entry name" value="TRANSMEMBRANE PROTEIN"/>
    <property type="match status" value="1"/>
</dbReference>
<feature type="region of interest" description="Disordered" evidence="8">
    <location>
        <begin position="1"/>
        <end position="23"/>
    </location>
</feature>
<reference evidence="10 11" key="1">
    <citation type="submission" date="2023-11" db="EMBL/GenBank/DDBJ databases">
        <title>MicrobeMod: A computational toolkit for identifying prokaryotic methylation and restriction-modification with nanopore sequencing.</title>
        <authorList>
            <person name="Crits-Christoph A."/>
            <person name="Kang S.C."/>
            <person name="Lee H."/>
            <person name="Ostrov N."/>
        </authorList>
    </citation>
    <scope>NUCLEOTIDE SEQUENCE [LARGE SCALE GENOMIC DNA]</scope>
    <source>
        <strain evidence="10 11">DSMZ 700</strain>
    </source>
</reference>
<comment type="caution">
    <text evidence="10">The sequence shown here is derived from an EMBL/GenBank/DDBJ whole genome shotgun (WGS) entry which is preliminary data.</text>
</comment>
<dbReference type="InterPro" id="IPR002549">
    <property type="entry name" value="AI-2E-like"/>
</dbReference>
<evidence type="ECO:0000256" key="5">
    <source>
        <dbReference type="ARBA" id="ARBA00022692"/>
    </source>
</evidence>
<evidence type="ECO:0000256" key="8">
    <source>
        <dbReference type="SAM" id="MobiDB-lite"/>
    </source>
</evidence>
<evidence type="ECO:0000256" key="3">
    <source>
        <dbReference type="ARBA" id="ARBA00022448"/>
    </source>
</evidence>
<accession>A0AAW9DKX3</accession>
<dbReference type="Pfam" id="PF01594">
    <property type="entry name" value="AI-2E_transport"/>
    <property type="match status" value="1"/>
</dbReference>
<sequence length="626" mass="67141">MATATKPPLPSISLKPGARRTPTEPSKVMTLFVMIVVTLYFGREVLIPIALALLLAFLLVPLVSLFRRMHLGRIPSVLLVVTVTIGILLALGSVIGSQIGSLAGDLPKYTTTIETKVSTLKAATLGRLTKLVQTNNSPNAIPSPASRSTASQSPSQPAHAGKSAPAQAQPAPSANSRWGMAKEFLTPILSPLATLGIVFIVAIFALLQSEDLRDRLIRLLGADDIHRTTIAMDDADSRLRRYFLTQLTVNTAFGLVVGIGLFIIGVPNPVLWGVLSALLRFIPYIGSFISALLPIALAAGVEPGWSMALWTAALYVVVEGITGQAIEPLVYGHSTGISPFAVVVAAIFWSWVWGPVGLFLSTPLTLCLVVLGRNVKRLEFLDVMFGDRPALSPVESFYQRILAEDGDEVLEQAEILLKEMPLSEYYDDVALKGMQLAAIDAERGVLAADQLETVKKTIYELVESLTEHIGKRNDPADATDPLSAGAPPLDGAPAILSIAGRGPLDEPASAMLVHLLQDQGIAARMVRYNDVSRHTLQNLDVSNVAMASIAYLDISGSPAHLRYLIRRLRRYLPPGTPILVGLWPSDDPAQDQTRTAIGADHYANSFADVIKSCVTVIAADHIPLPG</sequence>
<feature type="transmembrane region" description="Helical" evidence="9">
    <location>
        <begin position="270"/>
        <end position="295"/>
    </location>
</feature>
<dbReference type="RefSeq" id="WP_319612401.1">
    <property type="nucleotide sequence ID" value="NZ_JAWXYB010000001.1"/>
</dbReference>
<keyword evidence="11" id="KW-1185">Reference proteome</keyword>
<evidence type="ECO:0000256" key="1">
    <source>
        <dbReference type="ARBA" id="ARBA00004651"/>
    </source>
</evidence>
<evidence type="ECO:0000313" key="11">
    <source>
        <dbReference type="Proteomes" id="UP001279553"/>
    </source>
</evidence>